<dbReference type="InterPro" id="IPR044624">
    <property type="entry name" value="Mbb1-like"/>
</dbReference>
<dbReference type="PANTHER" id="PTHR44917">
    <property type="entry name" value="PROTEIN HIGH CHLOROPHYLL FLUORESCENT 107"/>
    <property type="match status" value="1"/>
</dbReference>
<dbReference type="GO" id="GO:0003729">
    <property type="term" value="F:mRNA binding"/>
    <property type="evidence" value="ECO:0007669"/>
    <property type="project" value="InterPro"/>
</dbReference>
<dbReference type="STRING" id="578942.SAMN05216289_11530"/>
<dbReference type="Proteomes" id="UP000198575">
    <property type="component" value="Unassembled WGS sequence"/>
</dbReference>
<dbReference type="PANTHER" id="PTHR44917:SF1">
    <property type="entry name" value="PROTEIN HIGH CHLOROPHYLL FLUORESCENT 107"/>
    <property type="match status" value="1"/>
</dbReference>
<dbReference type="SMART" id="SM00028">
    <property type="entry name" value="TPR"/>
    <property type="match status" value="3"/>
</dbReference>
<dbReference type="InterPro" id="IPR011990">
    <property type="entry name" value="TPR-like_helical_dom_sf"/>
</dbReference>
<evidence type="ECO:0000313" key="3">
    <source>
        <dbReference type="EMBL" id="SFN33445.1"/>
    </source>
</evidence>
<dbReference type="OrthoDB" id="1971692at2"/>
<accession>A0A1I4Y625</accession>
<name>A0A1I4Y625_9GAMM</name>
<sequence length="722" mass="79507">MERSLLRETWAELKRRRVVRAGIAYAVVGWVVLQAAEITFEPLGLPPWALTWTVLGVVLGFPVVLVMSWFFDVSTRGVTRERGVTGRAGAAFAVAMVLLAVAGTAWWLYGVYAPARLQQAAGSATESTVIGAAPINSVGVLPFTDLSPQRDQGFLADGIAEELLDRLARNEGLKVASRTSSFALRGSSADMRELGRQLGVRWLLEGSLRKASGRVRVTAQLIDAGSGFHVWSESYERPDKDLFALQDEIAVAIADELSSRIEGVVAEVPAEADTENGEALQAYLKGREAWRKRSAASLKEAETRFAKAVELDPQFARAWSGLADTYLLQTDYGRRPVEEAIRLAEPAAVKAVELRPKLGEAWASLGLLRLTAGQYKAAKSSLEQAMRLDPRYEMAPMWLATVYANMGQVEKRHEVLLKAVELNPLEPVINVNLAELMASNGDPQGAREVLQRVLAITPDEPTLLRSVAILEMVERNYLAALRAARKALASDPQGPANLHTMIDVELQIEDFDAASELARRLPDDTRDRYTTQQWIEFRRGGLEMLPQMAGLVDELARFSSSSGNTDMLTLGGMIEMRRGNMARAVEWLQQAAGTPEQLESNFELMNPASLLVIALTALSEGEQAQRWAQPLLDTADIVIRQEGNAVRRHMIEAMVAVHRDDPQAAARALQAAYDAGYRDRWQVLYDPRLAPLQAYPEMKALQQRMADEFAAAREQAARAGLD</sequence>
<feature type="transmembrane region" description="Helical" evidence="2">
    <location>
        <begin position="21"/>
        <end position="40"/>
    </location>
</feature>
<dbReference type="Gene3D" id="1.25.40.10">
    <property type="entry name" value="Tetratricopeptide repeat domain"/>
    <property type="match status" value="1"/>
</dbReference>
<dbReference type="Pfam" id="PF13181">
    <property type="entry name" value="TPR_8"/>
    <property type="match status" value="1"/>
</dbReference>
<dbReference type="AlphaFoldDB" id="A0A1I4Y625"/>
<organism evidence="3 4">
    <name type="scientific">Dokdonella immobilis</name>
    <dbReference type="NCBI Taxonomy" id="578942"/>
    <lineage>
        <taxon>Bacteria</taxon>
        <taxon>Pseudomonadati</taxon>
        <taxon>Pseudomonadota</taxon>
        <taxon>Gammaproteobacteria</taxon>
        <taxon>Lysobacterales</taxon>
        <taxon>Rhodanobacteraceae</taxon>
        <taxon>Dokdonella</taxon>
    </lineage>
</organism>
<reference evidence="3 4" key="1">
    <citation type="submission" date="2016-10" db="EMBL/GenBank/DDBJ databases">
        <authorList>
            <person name="de Groot N.N."/>
        </authorList>
    </citation>
    <scope>NUCLEOTIDE SEQUENCE [LARGE SCALE GENOMIC DNA]</scope>
    <source>
        <strain evidence="3 4">CGMCC 1.7659</strain>
    </source>
</reference>
<dbReference type="SUPFAM" id="SSF48452">
    <property type="entry name" value="TPR-like"/>
    <property type="match status" value="2"/>
</dbReference>
<dbReference type="InterPro" id="IPR019734">
    <property type="entry name" value="TPR_rpt"/>
</dbReference>
<protein>
    <submittedName>
        <fullName evidence="3">TolB amino-terminal domain-containing protein</fullName>
    </submittedName>
</protein>
<dbReference type="GO" id="GO:0003727">
    <property type="term" value="F:single-stranded RNA binding"/>
    <property type="evidence" value="ECO:0007669"/>
    <property type="project" value="TreeGrafter"/>
</dbReference>
<gene>
    <name evidence="3" type="ORF">SAMN05216289_11530</name>
</gene>
<evidence type="ECO:0000256" key="2">
    <source>
        <dbReference type="SAM" id="Phobius"/>
    </source>
</evidence>
<dbReference type="GO" id="GO:0006417">
    <property type="term" value="P:regulation of translation"/>
    <property type="evidence" value="ECO:0007669"/>
    <property type="project" value="TreeGrafter"/>
</dbReference>
<keyword evidence="2" id="KW-0812">Transmembrane</keyword>
<evidence type="ECO:0000313" key="4">
    <source>
        <dbReference type="Proteomes" id="UP000198575"/>
    </source>
</evidence>
<dbReference type="Pfam" id="PF13432">
    <property type="entry name" value="TPR_16"/>
    <property type="match status" value="1"/>
</dbReference>
<feature type="transmembrane region" description="Helical" evidence="2">
    <location>
        <begin position="52"/>
        <end position="71"/>
    </location>
</feature>
<keyword evidence="1" id="KW-0802">TPR repeat</keyword>
<keyword evidence="2" id="KW-1133">Transmembrane helix</keyword>
<keyword evidence="2" id="KW-0472">Membrane</keyword>
<keyword evidence="4" id="KW-1185">Reference proteome</keyword>
<dbReference type="RefSeq" id="WP_092408001.1">
    <property type="nucleotide sequence ID" value="NZ_FOVF01000015.1"/>
</dbReference>
<dbReference type="PROSITE" id="PS50005">
    <property type="entry name" value="TPR"/>
    <property type="match status" value="1"/>
</dbReference>
<evidence type="ECO:0000256" key="1">
    <source>
        <dbReference type="PROSITE-ProRule" id="PRU00339"/>
    </source>
</evidence>
<feature type="repeat" description="TPR" evidence="1">
    <location>
        <begin position="359"/>
        <end position="392"/>
    </location>
</feature>
<dbReference type="EMBL" id="FOVF01000015">
    <property type="protein sequence ID" value="SFN33445.1"/>
    <property type="molecule type" value="Genomic_DNA"/>
</dbReference>
<dbReference type="GO" id="GO:0006397">
    <property type="term" value="P:mRNA processing"/>
    <property type="evidence" value="ECO:0007669"/>
    <property type="project" value="InterPro"/>
</dbReference>
<proteinExistence type="predicted"/>
<feature type="transmembrane region" description="Helical" evidence="2">
    <location>
        <begin position="91"/>
        <end position="109"/>
    </location>
</feature>